<feature type="transmembrane region" description="Helical" evidence="6">
    <location>
        <begin position="134"/>
        <end position="152"/>
    </location>
</feature>
<feature type="transmembrane region" description="Helical" evidence="6">
    <location>
        <begin position="256"/>
        <end position="275"/>
    </location>
</feature>
<proteinExistence type="inferred from homology"/>
<dbReference type="Proteomes" id="UP000295097">
    <property type="component" value="Unassembled WGS sequence"/>
</dbReference>
<evidence type="ECO:0000256" key="6">
    <source>
        <dbReference type="SAM" id="Phobius"/>
    </source>
</evidence>
<feature type="transmembrane region" description="Helical" evidence="6">
    <location>
        <begin position="87"/>
        <end position="103"/>
    </location>
</feature>
<dbReference type="AlphaFoldDB" id="A0A4R3NZD2"/>
<reference evidence="8 9" key="1">
    <citation type="submission" date="2019-03" db="EMBL/GenBank/DDBJ databases">
        <title>Freshwater and sediment microbial communities from various areas in North America, analyzing microbe dynamics in response to fracking.</title>
        <authorList>
            <person name="Lamendella R."/>
        </authorList>
    </citation>
    <scope>NUCLEOTIDE SEQUENCE [LARGE SCALE GENOMIC DNA]</scope>
    <source>
        <strain evidence="8 9">175.2</strain>
    </source>
</reference>
<evidence type="ECO:0000256" key="4">
    <source>
        <dbReference type="ARBA" id="ARBA00022989"/>
    </source>
</evidence>
<dbReference type="PANTHER" id="PTHR22911:SF6">
    <property type="entry name" value="SOLUTE CARRIER FAMILY 35 MEMBER G1"/>
    <property type="match status" value="1"/>
</dbReference>
<evidence type="ECO:0000259" key="7">
    <source>
        <dbReference type="Pfam" id="PF00892"/>
    </source>
</evidence>
<evidence type="ECO:0000256" key="5">
    <source>
        <dbReference type="ARBA" id="ARBA00023136"/>
    </source>
</evidence>
<keyword evidence="5 6" id="KW-0472">Membrane</keyword>
<comment type="subcellular location">
    <subcellularLocation>
        <location evidence="1">Membrane</location>
        <topology evidence="1">Multi-pass membrane protein</topology>
    </subcellularLocation>
</comment>
<evidence type="ECO:0000256" key="3">
    <source>
        <dbReference type="ARBA" id="ARBA00022692"/>
    </source>
</evidence>
<feature type="transmembrane region" description="Helical" evidence="6">
    <location>
        <begin position="199"/>
        <end position="218"/>
    </location>
</feature>
<feature type="domain" description="EamA" evidence="7">
    <location>
        <begin position="168"/>
        <end position="298"/>
    </location>
</feature>
<comment type="similarity">
    <text evidence="2">Belongs to the drug/metabolite transporter (DMT) superfamily. 10 TMS drug/metabolite exporter (DME) (TC 2.A.7.3) family.</text>
</comment>
<keyword evidence="9" id="KW-1185">Reference proteome</keyword>
<dbReference type="InterPro" id="IPR000620">
    <property type="entry name" value="EamA_dom"/>
</dbReference>
<feature type="domain" description="EamA" evidence="7">
    <location>
        <begin position="17"/>
        <end position="150"/>
    </location>
</feature>
<dbReference type="GO" id="GO:0016020">
    <property type="term" value="C:membrane"/>
    <property type="evidence" value="ECO:0007669"/>
    <property type="project" value="UniProtKB-SubCell"/>
</dbReference>
<organism evidence="8 9">
    <name type="scientific">Martelella mediterranea</name>
    <dbReference type="NCBI Taxonomy" id="293089"/>
    <lineage>
        <taxon>Bacteria</taxon>
        <taxon>Pseudomonadati</taxon>
        <taxon>Pseudomonadota</taxon>
        <taxon>Alphaproteobacteria</taxon>
        <taxon>Hyphomicrobiales</taxon>
        <taxon>Aurantimonadaceae</taxon>
        <taxon>Martelella</taxon>
    </lineage>
</organism>
<feature type="transmembrane region" description="Helical" evidence="6">
    <location>
        <begin position="49"/>
        <end position="66"/>
    </location>
</feature>
<evidence type="ECO:0000313" key="8">
    <source>
        <dbReference type="EMBL" id="TCT40960.1"/>
    </source>
</evidence>
<evidence type="ECO:0000256" key="2">
    <source>
        <dbReference type="ARBA" id="ARBA00009853"/>
    </source>
</evidence>
<keyword evidence="4 6" id="KW-1133">Transmembrane helix</keyword>
<dbReference type="EMBL" id="SMAR01000008">
    <property type="protein sequence ID" value="TCT40960.1"/>
    <property type="molecule type" value="Genomic_DNA"/>
</dbReference>
<evidence type="ECO:0000256" key="1">
    <source>
        <dbReference type="ARBA" id="ARBA00004141"/>
    </source>
</evidence>
<evidence type="ECO:0000313" key="9">
    <source>
        <dbReference type="Proteomes" id="UP000295097"/>
    </source>
</evidence>
<keyword evidence="3 6" id="KW-0812">Transmembrane</keyword>
<comment type="caution">
    <text evidence="8">The sequence shown here is derived from an EMBL/GenBank/DDBJ whole genome shotgun (WGS) entry which is preliminary data.</text>
</comment>
<protein>
    <submittedName>
        <fullName evidence="8">Drug/metabolite transporter (DMT)-like permease</fullName>
    </submittedName>
</protein>
<gene>
    <name evidence="8" type="ORF">EDC90_1008100</name>
</gene>
<dbReference type="SUPFAM" id="SSF103481">
    <property type="entry name" value="Multidrug resistance efflux transporter EmrE"/>
    <property type="match status" value="2"/>
</dbReference>
<accession>A0A4R3NZD2</accession>
<sequence length="321" mass="35074">MNEVSPMPTDPNPSPLRGITLKLISIVAFLCMQTFIKLAGSGIAPGQVTFFRSLFGIVPIIIYLGWRHELKGAYRTKRPFGHFLRSLIGITSMGMGFYGLMHLPLPEVIALGYTTPLLSVVFAALILGEVVRVYRWSAVGVGLFGVMIISWPKLTLFRQGGMGAEEAFAVVMVLVGAALGAMAMIQVRRLLVTEKGPTIVLYFSTFAAVLSLLSWPFGWQPLSAQAIFWLVAAGLFGGAGQILMTESYRFADASTIAPFDYSSIIFGIVIAFFIFGEIPTLNTLTGSVFVVGAGIFIIFREHRLGLERRKLRRVTPSQTPN</sequence>
<feature type="transmembrane region" description="Helical" evidence="6">
    <location>
        <begin position="21"/>
        <end position="43"/>
    </location>
</feature>
<feature type="transmembrane region" description="Helical" evidence="6">
    <location>
        <begin position="281"/>
        <end position="299"/>
    </location>
</feature>
<dbReference type="PANTHER" id="PTHR22911">
    <property type="entry name" value="ACYL-MALONYL CONDENSING ENZYME-RELATED"/>
    <property type="match status" value="1"/>
</dbReference>
<feature type="transmembrane region" description="Helical" evidence="6">
    <location>
        <begin position="109"/>
        <end position="127"/>
    </location>
</feature>
<feature type="transmembrane region" description="Helical" evidence="6">
    <location>
        <begin position="224"/>
        <end position="244"/>
    </location>
</feature>
<dbReference type="Pfam" id="PF00892">
    <property type="entry name" value="EamA"/>
    <property type="match status" value="2"/>
</dbReference>
<feature type="transmembrane region" description="Helical" evidence="6">
    <location>
        <begin position="167"/>
        <end position="187"/>
    </location>
</feature>
<name>A0A4R3NZD2_9HYPH</name>
<dbReference type="InterPro" id="IPR037185">
    <property type="entry name" value="EmrE-like"/>
</dbReference>